<organism evidence="1 2">
    <name type="scientific">Flavobacterium salmonis</name>
    <dbReference type="NCBI Taxonomy" id="2654844"/>
    <lineage>
        <taxon>Bacteria</taxon>
        <taxon>Pseudomonadati</taxon>
        <taxon>Bacteroidota</taxon>
        <taxon>Flavobacteriia</taxon>
        <taxon>Flavobacteriales</taxon>
        <taxon>Flavobacteriaceae</taxon>
        <taxon>Flavobacterium</taxon>
    </lineage>
</organism>
<evidence type="ECO:0000313" key="2">
    <source>
        <dbReference type="Proteomes" id="UP000530060"/>
    </source>
</evidence>
<gene>
    <name evidence="1" type="ORF">FLAT13_03988</name>
</gene>
<dbReference type="Proteomes" id="UP000530060">
    <property type="component" value="Unassembled WGS sequence"/>
</dbReference>
<evidence type="ECO:0000313" key="1">
    <source>
        <dbReference type="EMBL" id="CAD0007693.1"/>
    </source>
</evidence>
<dbReference type="AlphaFoldDB" id="A0A6V6Z7C5"/>
<protein>
    <submittedName>
        <fullName evidence="1">Uncharacterized protein</fullName>
    </submittedName>
</protein>
<keyword evidence="2" id="KW-1185">Reference proteome</keyword>
<proteinExistence type="predicted"/>
<accession>A0A6V6Z7C5</accession>
<dbReference type="RefSeq" id="WP_262891035.1">
    <property type="nucleotide sequence ID" value="NZ_CAIJDP010000083.1"/>
</dbReference>
<sequence>MGVLKKMQDAEYEKCYFEGYDYAMIHKFWTSSGGGNHFIQSIP</sequence>
<dbReference type="EMBL" id="CAIJDP010000083">
    <property type="protein sequence ID" value="CAD0007693.1"/>
    <property type="molecule type" value="Genomic_DNA"/>
</dbReference>
<comment type="caution">
    <text evidence="1">The sequence shown here is derived from an EMBL/GenBank/DDBJ whole genome shotgun (WGS) entry which is preliminary data.</text>
</comment>
<name>A0A6V6Z7C5_9FLAO</name>
<reference evidence="1 2" key="1">
    <citation type="submission" date="2020-06" db="EMBL/GenBank/DDBJ databases">
        <authorList>
            <person name="Criscuolo A."/>
        </authorList>
    </citation>
    <scope>NUCLEOTIDE SEQUENCE [LARGE SCALE GENOMIC DNA]</scope>
    <source>
        <strain evidence="2">CIP 111411</strain>
    </source>
</reference>